<gene>
    <name evidence="10" type="ORF">LVIROSA_LOCUS34948</name>
</gene>
<feature type="domain" description="PUM-HD" evidence="9">
    <location>
        <begin position="456"/>
        <end position="796"/>
    </location>
</feature>
<keyword evidence="4" id="KW-0810">Translation regulation</keyword>
<evidence type="ECO:0000259" key="9">
    <source>
        <dbReference type="PROSITE" id="PS50303"/>
    </source>
</evidence>
<evidence type="ECO:0000256" key="1">
    <source>
        <dbReference type="ARBA" id="ARBA00004496"/>
    </source>
</evidence>
<feature type="repeat" description="Pumilio" evidence="7">
    <location>
        <begin position="693"/>
        <end position="728"/>
    </location>
</feature>
<dbReference type="CDD" id="cd07920">
    <property type="entry name" value="Pumilio"/>
    <property type="match status" value="1"/>
</dbReference>
<dbReference type="GO" id="GO:0003729">
    <property type="term" value="F:mRNA binding"/>
    <property type="evidence" value="ECO:0007669"/>
    <property type="project" value="TreeGrafter"/>
</dbReference>
<feature type="compositionally biased region" description="Basic and acidic residues" evidence="8">
    <location>
        <begin position="152"/>
        <end position="168"/>
    </location>
</feature>
<evidence type="ECO:0000256" key="6">
    <source>
        <dbReference type="ARBA" id="ARBA00055193"/>
    </source>
</evidence>
<sequence length="805" mass="90857">MATESPIRIIEANRKWASHNDINMGIEDMGLGSKGQRFNERKTNIPPNRSGSAPPSIEGSFAAIENLMFRQHFVTDVTNVPESEEQLRADPSYFAYYWAHVNLNPRLPPPLVSGENRNIFRNIRNTGNNRKLTSFDDSYSGSLQLDHSNLSTHKEESDDDERSPKQEDLPQPESPQYNQSHSFTHKPNEEEEEEDNHNDSNPTTATISISSSETDVSTLRNRIASLNISNIPKLETERNQEHPHHQQQRNMSHVHAHGAHPQIVSLPQTYIGMNMNQFLQNPTNFVSEVQPILQSSGFTPPYAPDPAYIYPNVIPTGYFHGYGFNPSPFSPHATGYLPNSPLPTPFSGQSQTPGVNLSHFNNFYGHLGVPFQLPVRGEDPKLQSLGFDSRRVGTTGSYYFGSPGNLDFSQFTNSPFASPVIPGSPIGGASYSGRRNEGMYRGWKGNLGNQVIDDPKTYSFLEELKSGKGRRLELSDIFGHIVEFSVDQHGSRFIQQKLEICSNEEKESVFKEVLPHASKLMTDVFGNYVIQKFFEYGSVEQRRELGNQLEGQILPLSLQMYGCRVIQKALDAIDLEQKTKLVHELNGHVLKCVRDQNGNHVIQKCIESIPTDKIRFVISSFRGQVAALSKHPYGCRVIQRVLEHSTDELHSQFIVDEILESVYDLAQDQYGNYVTQYVLEGGKPEERRQIVDKLEGHIVQLSQHKFASNVIEKCLEYGDSDTREIMIQEIIGYGEGNDNLLVMVKDQFANYVVQKVLQTCSGPQREVLLGRIKIHLNSLKKYTYGKHIVARFEQLYGEEIEASGS</sequence>
<protein>
    <recommendedName>
        <fullName evidence="9">PUM-HD domain-containing protein</fullName>
    </recommendedName>
</protein>
<evidence type="ECO:0000313" key="11">
    <source>
        <dbReference type="Proteomes" id="UP001157418"/>
    </source>
</evidence>
<keyword evidence="2" id="KW-0963">Cytoplasm</keyword>
<dbReference type="InterPro" id="IPR033133">
    <property type="entry name" value="PUM-HD"/>
</dbReference>
<dbReference type="InterPro" id="IPR033712">
    <property type="entry name" value="Pumilio_RNA-bd"/>
</dbReference>
<feature type="repeat" description="Pumilio" evidence="7">
    <location>
        <begin position="584"/>
        <end position="619"/>
    </location>
</feature>
<dbReference type="PROSITE" id="PS50303">
    <property type="entry name" value="PUM_HD"/>
    <property type="match status" value="1"/>
</dbReference>
<dbReference type="GO" id="GO:0006417">
    <property type="term" value="P:regulation of translation"/>
    <property type="evidence" value="ECO:0007669"/>
    <property type="project" value="UniProtKB-KW"/>
</dbReference>
<dbReference type="InterPro" id="IPR016024">
    <property type="entry name" value="ARM-type_fold"/>
</dbReference>
<feature type="repeat" description="Pumilio" evidence="7">
    <location>
        <begin position="548"/>
        <end position="583"/>
    </location>
</feature>
<dbReference type="PANTHER" id="PTHR12537">
    <property type="entry name" value="RNA BINDING PROTEIN PUMILIO-RELATED"/>
    <property type="match status" value="1"/>
</dbReference>
<dbReference type="GO" id="GO:0005737">
    <property type="term" value="C:cytoplasm"/>
    <property type="evidence" value="ECO:0007669"/>
    <property type="project" value="UniProtKB-SubCell"/>
</dbReference>
<keyword evidence="3" id="KW-0677">Repeat</keyword>
<accession>A0AAU9PGD6</accession>
<dbReference type="FunFam" id="1.25.10.10:FF:000004">
    <property type="entry name" value="Pumilio homolog 1 isoform 2"/>
    <property type="match status" value="1"/>
</dbReference>
<dbReference type="AlphaFoldDB" id="A0AAU9PGD6"/>
<evidence type="ECO:0000256" key="4">
    <source>
        <dbReference type="ARBA" id="ARBA00022845"/>
    </source>
</evidence>
<dbReference type="SUPFAM" id="SSF48371">
    <property type="entry name" value="ARM repeat"/>
    <property type="match status" value="1"/>
</dbReference>
<evidence type="ECO:0000256" key="3">
    <source>
        <dbReference type="ARBA" id="ARBA00022737"/>
    </source>
</evidence>
<keyword evidence="5" id="KW-0694">RNA-binding</keyword>
<feature type="repeat" description="Pumilio" evidence="7">
    <location>
        <begin position="476"/>
        <end position="511"/>
    </location>
</feature>
<name>A0AAU9PGD6_9ASTR</name>
<dbReference type="InterPro" id="IPR001313">
    <property type="entry name" value="Pumilio_RNA-bd_rpt"/>
</dbReference>
<dbReference type="PROSITE" id="PS50302">
    <property type="entry name" value="PUM"/>
    <property type="match status" value="8"/>
</dbReference>
<feature type="repeat" description="Pumilio" evidence="7">
    <location>
        <begin position="729"/>
        <end position="770"/>
    </location>
</feature>
<feature type="compositionally biased region" description="Low complexity" evidence="8">
    <location>
        <begin position="203"/>
        <end position="214"/>
    </location>
</feature>
<comment type="subcellular location">
    <subcellularLocation>
        <location evidence="1">Cytoplasm</location>
    </subcellularLocation>
</comment>
<dbReference type="Pfam" id="PF00806">
    <property type="entry name" value="PUF"/>
    <property type="match status" value="8"/>
</dbReference>
<dbReference type="EMBL" id="CAKMRJ010005634">
    <property type="protein sequence ID" value="CAH1449465.1"/>
    <property type="molecule type" value="Genomic_DNA"/>
</dbReference>
<evidence type="ECO:0000313" key="10">
    <source>
        <dbReference type="EMBL" id="CAH1449465.1"/>
    </source>
</evidence>
<proteinExistence type="predicted"/>
<feature type="repeat" description="Pumilio" evidence="7">
    <location>
        <begin position="620"/>
        <end position="656"/>
    </location>
</feature>
<evidence type="ECO:0000256" key="8">
    <source>
        <dbReference type="SAM" id="MobiDB-lite"/>
    </source>
</evidence>
<feature type="region of interest" description="Disordered" evidence="8">
    <location>
        <begin position="127"/>
        <end position="216"/>
    </location>
</feature>
<feature type="repeat" description="Pumilio" evidence="7">
    <location>
        <begin position="512"/>
        <end position="547"/>
    </location>
</feature>
<feature type="compositionally biased region" description="Polar residues" evidence="8">
    <location>
        <begin position="127"/>
        <end position="151"/>
    </location>
</feature>
<evidence type="ECO:0000256" key="7">
    <source>
        <dbReference type="PROSITE-ProRule" id="PRU00317"/>
    </source>
</evidence>
<organism evidence="10 11">
    <name type="scientific">Lactuca virosa</name>
    <dbReference type="NCBI Taxonomy" id="75947"/>
    <lineage>
        <taxon>Eukaryota</taxon>
        <taxon>Viridiplantae</taxon>
        <taxon>Streptophyta</taxon>
        <taxon>Embryophyta</taxon>
        <taxon>Tracheophyta</taxon>
        <taxon>Spermatophyta</taxon>
        <taxon>Magnoliopsida</taxon>
        <taxon>eudicotyledons</taxon>
        <taxon>Gunneridae</taxon>
        <taxon>Pentapetalae</taxon>
        <taxon>asterids</taxon>
        <taxon>campanulids</taxon>
        <taxon>Asterales</taxon>
        <taxon>Asteraceae</taxon>
        <taxon>Cichorioideae</taxon>
        <taxon>Cichorieae</taxon>
        <taxon>Lactucinae</taxon>
        <taxon>Lactuca</taxon>
    </lineage>
</organism>
<reference evidence="10 11" key="1">
    <citation type="submission" date="2022-01" db="EMBL/GenBank/DDBJ databases">
        <authorList>
            <person name="Xiong W."/>
            <person name="Schranz E."/>
        </authorList>
    </citation>
    <scope>NUCLEOTIDE SEQUENCE [LARGE SCALE GENOMIC DNA]</scope>
</reference>
<dbReference type="Gene3D" id="1.25.10.10">
    <property type="entry name" value="Leucine-rich Repeat Variant"/>
    <property type="match status" value="1"/>
</dbReference>
<comment type="function">
    <text evidence="6">Sequence-specific RNA-binding protein that regulates translation and mRNA stability by binding the 3'-UTR of target mRNAs. Binds the APUM-binding elements (APBEs) in the 3'-UTR mRNA sequence of CLV1, PNH, WUS and FAS2.</text>
</comment>
<evidence type="ECO:0000256" key="2">
    <source>
        <dbReference type="ARBA" id="ARBA00022490"/>
    </source>
</evidence>
<dbReference type="SMART" id="SM00025">
    <property type="entry name" value="Pumilio"/>
    <property type="match status" value="8"/>
</dbReference>
<dbReference type="Proteomes" id="UP001157418">
    <property type="component" value="Unassembled WGS sequence"/>
</dbReference>
<feature type="region of interest" description="Disordered" evidence="8">
    <location>
        <begin position="33"/>
        <end position="56"/>
    </location>
</feature>
<comment type="caution">
    <text evidence="10">The sequence shown here is derived from an EMBL/GenBank/DDBJ whole genome shotgun (WGS) entry which is preliminary data.</text>
</comment>
<dbReference type="InterPro" id="IPR011989">
    <property type="entry name" value="ARM-like"/>
</dbReference>
<feature type="repeat" description="Pumilio" evidence="7">
    <location>
        <begin position="657"/>
        <end position="692"/>
    </location>
</feature>
<evidence type="ECO:0000256" key="5">
    <source>
        <dbReference type="ARBA" id="ARBA00022884"/>
    </source>
</evidence>
<keyword evidence="11" id="KW-1185">Reference proteome</keyword>
<dbReference type="PANTHER" id="PTHR12537:SF119">
    <property type="entry name" value="PUMILIO HOMOLOG 6, CHLOROPLASTIC"/>
    <property type="match status" value="1"/>
</dbReference>